<reference evidence="2 3" key="1">
    <citation type="submission" date="2020-02" db="EMBL/GenBank/DDBJ databases">
        <title>Genome sequence of the type strain CGMCC 1.15528 of Mesorhizobium zhangyense.</title>
        <authorList>
            <person name="Gao J."/>
            <person name="Sun J."/>
        </authorList>
    </citation>
    <scope>NUCLEOTIDE SEQUENCE [LARGE SCALE GENOMIC DNA]</scope>
    <source>
        <strain evidence="2 3">CGMCC 1.15528</strain>
    </source>
</reference>
<gene>
    <name evidence="2" type="ORF">G6N74_08865</name>
</gene>
<proteinExistence type="predicted"/>
<evidence type="ECO:0008006" key="4">
    <source>
        <dbReference type="Google" id="ProtNLM"/>
    </source>
</evidence>
<organism evidence="2 3">
    <name type="scientific">Mesorhizobium zhangyense</name>
    <dbReference type="NCBI Taxonomy" id="1776730"/>
    <lineage>
        <taxon>Bacteria</taxon>
        <taxon>Pseudomonadati</taxon>
        <taxon>Pseudomonadota</taxon>
        <taxon>Alphaproteobacteria</taxon>
        <taxon>Hyphomicrobiales</taxon>
        <taxon>Phyllobacteriaceae</taxon>
        <taxon>Mesorhizobium</taxon>
    </lineage>
</organism>
<evidence type="ECO:0000256" key="1">
    <source>
        <dbReference type="SAM" id="Phobius"/>
    </source>
</evidence>
<keyword evidence="3" id="KW-1185">Reference proteome</keyword>
<keyword evidence="1" id="KW-1133">Transmembrane helix</keyword>
<dbReference type="AlphaFoldDB" id="A0A7C9R913"/>
<evidence type="ECO:0000313" key="3">
    <source>
        <dbReference type="Proteomes" id="UP000481252"/>
    </source>
</evidence>
<protein>
    <recommendedName>
        <fullName evidence="4">Cytochrome oxidase complex assembly protein 1</fullName>
    </recommendedName>
</protein>
<accession>A0A7C9R913</accession>
<dbReference type="Pfam" id="PF08695">
    <property type="entry name" value="Coa1"/>
    <property type="match status" value="1"/>
</dbReference>
<dbReference type="RefSeq" id="WP_165116403.1">
    <property type="nucleotide sequence ID" value="NZ_JAAKZG010000003.1"/>
</dbReference>
<keyword evidence="1" id="KW-0812">Transmembrane</keyword>
<name>A0A7C9R913_9HYPH</name>
<dbReference type="InterPro" id="IPR014807">
    <property type="entry name" value="Coa1"/>
</dbReference>
<comment type="caution">
    <text evidence="2">The sequence shown here is derived from an EMBL/GenBank/DDBJ whole genome shotgun (WGS) entry which is preliminary data.</text>
</comment>
<feature type="transmembrane region" description="Helical" evidence="1">
    <location>
        <begin position="28"/>
        <end position="57"/>
    </location>
</feature>
<feature type="transmembrane region" description="Helical" evidence="1">
    <location>
        <begin position="82"/>
        <end position="108"/>
    </location>
</feature>
<keyword evidence="1" id="KW-0472">Membrane</keyword>
<dbReference type="Proteomes" id="UP000481252">
    <property type="component" value="Unassembled WGS sequence"/>
</dbReference>
<evidence type="ECO:0000313" key="2">
    <source>
        <dbReference type="EMBL" id="NGN41173.1"/>
    </source>
</evidence>
<dbReference type="EMBL" id="JAAKZG010000003">
    <property type="protein sequence ID" value="NGN41173.1"/>
    <property type="molecule type" value="Genomic_DNA"/>
</dbReference>
<sequence>MAREALNTPAEIPAELDRWNWGAFFLNWIWGIGNSTFIALLALIPGVNIVMIIVLGLRGSRWAWRNRYWRDAEHFRSTQRKWAIAGLIIWVLGILAAAAMIVAVPMTMKNSDAYRISMDAVRANPEVQNALGNNITGTFWTSGSIDIQAGGTGSAQLSIPVQGDKNTGTVISKAIRTGGQWDVRLLVVMTEGADGPIVLINKDNQSIPKTTIGI</sequence>